<keyword evidence="1" id="KW-0472">Membrane</keyword>
<dbReference type="EMBL" id="SFAM01000110">
    <property type="protein sequence ID" value="TRV10909.1"/>
    <property type="molecule type" value="Genomic_DNA"/>
</dbReference>
<feature type="transmembrane region" description="Helical" evidence="1">
    <location>
        <begin position="132"/>
        <end position="153"/>
    </location>
</feature>
<reference evidence="2 3" key="1">
    <citation type="submission" date="2019-01" db="EMBL/GenBank/DDBJ databases">
        <title>Coherence of Microcystis species and biogeography revealed through population genomics.</title>
        <authorList>
            <person name="Perez-Carrascal O.M."/>
            <person name="Terrat Y."/>
            <person name="Giani A."/>
            <person name="Fortin N."/>
            <person name="Tromas N."/>
            <person name="Shapiro B.J."/>
        </authorList>
    </citation>
    <scope>NUCLEOTIDE SEQUENCE [LARGE SCALE GENOMIC DNA]</scope>
    <source>
        <strain evidence="2">Mf_QC_C_20070823_S10D</strain>
    </source>
</reference>
<dbReference type="Proteomes" id="UP000315868">
    <property type="component" value="Unassembled WGS sequence"/>
</dbReference>
<dbReference type="AlphaFoldDB" id="A0A552KSF5"/>
<keyword evidence="1" id="KW-1133">Transmembrane helix</keyword>
<sequence>MNNRENKLVNKLIATLIFYISLLLLNFNDLVYAWLGKTEVIIKFIISLPTWGVLLSLASAFLIEKEFRKLLLGKIGILYGSALFLYILIGWISGNEIYWMYKEWIIFIYPWVGMAMFFLLSKSYSPKFQLTAYAFFLACMIYQTFQITIEAMLAKEAISTISRIGTETRVAGGVMDILAASLIPTGISIVILCRLGWFWVISMLGLVFLELYFGGFIAASRGAFLSLLVILIFSGFSLLLYRLCSKTMVLKPQPSMSLSLLKFILISFTIFIFTVIMFDIINFDLIRLFQDNLLYERAFTDESSGSNNERIEEASFVIGNLQDLDFLFGKGLGATFINPIRRGWNLDMEINWLHIGPLTFLLKGGLPLFFLVIFFFYIKIPYLYSKALLNPYAFDSKKRTALLTVLPGVLGWSIWLLTNGGYFSAHYFGLGFAFGAYSHIRKNGLGIFFE</sequence>
<comment type="caution">
    <text evidence="2">The sequence shown here is derived from an EMBL/GenBank/DDBJ whole genome shotgun (WGS) entry which is preliminary data.</text>
</comment>
<feature type="transmembrane region" description="Helical" evidence="1">
    <location>
        <begin position="197"/>
        <end position="217"/>
    </location>
</feature>
<feature type="transmembrane region" description="Helical" evidence="1">
    <location>
        <begin position="399"/>
        <end position="417"/>
    </location>
</feature>
<feature type="transmembrane region" description="Helical" evidence="1">
    <location>
        <begin position="173"/>
        <end position="192"/>
    </location>
</feature>
<evidence type="ECO:0008006" key="4">
    <source>
        <dbReference type="Google" id="ProtNLM"/>
    </source>
</evidence>
<gene>
    <name evidence="2" type="ORF">EWV45_12690</name>
</gene>
<feature type="transmembrane region" description="Helical" evidence="1">
    <location>
        <begin position="352"/>
        <end position="378"/>
    </location>
</feature>
<feature type="transmembrane region" description="Helical" evidence="1">
    <location>
        <begin position="263"/>
        <end position="283"/>
    </location>
</feature>
<evidence type="ECO:0000313" key="3">
    <source>
        <dbReference type="Proteomes" id="UP000315868"/>
    </source>
</evidence>
<accession>A0A552KSF5</accession>
<feature type="transmembrane region" description="Helical" evidence="1">
    <location>
        <begin position="41"/>
        <end position="63"/>
    </location>
</feature>
<organism evidence="2 3">
    <name type="scientific">Microcystis flos-aquae Mf_QC_C_20070823_S10D</name>
    <dbReference type="NCBI Taxonomy" id="2486236"/>
    <lineage>
        <taxon>Bacteria</taxon>
        <taxon>Bacillati</taxon>
        <taxon>Cyanobacteriota</taxon>
        <taxon>Cyanophyceae</taxon>
        <taxon>Oscillatoriophycideae</taxon>
        <taxon>Chroococcales</taxon>
        <taxon>Microcystaceae</taxon>
        <taxon>Microcystis</taxon>
    </lineage>
</organism>
<evidence type="ECO:0000313" key="2">
    <source>
        <dbReference type="EMBL" id="TRV10909.1"/>
    </source>
</evidence>
<evidence type="ECO:0000256" key="1">
    <source>
        <dbReference type="SAM" id="Phobius"/>
    </source>
</evidence>
<name>A0A552KSF5_9CHRO</name>
<feature type="transmembrane region" description="Helical" evidence="1">
    <location>
        <begin position="12"/>
        <end position="35"/>
    </location>
</feature>
<feature type="transmembrane region" description="Helical" evidence="1">
    <location>
        <begin position="75"/>
        <end position="92"/>
    </location>
</feature>
<proteinExistence type="predicted"/>
<keyword evidence="1" id="KW-0812">Transmembrane</keyword>
<protein>
    <recommendedName>
        <fullName evidence="4">O-antigen ligase domain-containing protein</fullName>
    </recommendedName>
</protein>
<feature type="transmembrane region" description="Helical" evidence="1">
    <location>
        <begin position="223"/>
        <end position="243"/>
    </location>
</feature>
<feature type="transmembrane region" description="Helical" evidence="1">
    <location>
        <begin position="104"/>
        <end position="120"/>
    </location>
</feature>